<keyword evidence="3" id="KW-0378">Hydrolase</keyword>
<sequence length="147" mass="16695">MDSHSTLTKTKRIKESPSQKQRQTQTHTQQNKPYTHQLLYERLCPRNLDEVVGEDHLLANNSILCSTIQCKRLPSIILWGPPDTSKTTIAKGIVNSTNSTFYSIVSLSAVTSGVKDVRDVVEDAKKLRCRTNQTIILFVDEVHRFNK</sequence>
<dbReference type="SUPFAM" id="SSF52540">
    <property type="entry name" value="P-loop containing nucleoside triphosphate hydrolases"/>
    <property type="match status" value="1"/>
</dbReference>
<keyword evidence="5" id="KW-1185">Reference proteome</keyword>
<keyword evidence="3" id="KW-0067">ATP-binding</keyword>
<dbReference type="InterPro" id="IPR051314">
    <property type="entry name" value="AAA_ATPase_RarA/MGS1/WRNIP1"/>
</dbReference>
<organism evidence="3 5">
    <name type="scientific">Medicago truncatula</name>
    <name type="common">Barrel medic</name>
    <name type="synonym">Medicago tribuloides</name>
    <dbReference type="NCBI Taxonomy" id="3880"/>
    <lineage>
        <taxon>Eukaryota</taxon>
        <taxon>Viridiplantae</taxon>
        <taxon>Streptophyta</taxon>
        <taxon>Embryophyta</taxon>
        <taxon>Tracheophyta</taxon>
        <taxon>Spermatophyta</taxon>
        <taxon>Magnoliopsida</taxon>
        <taxon>eudicotyledons</taxon>
        <taxon>Gunneridae</taxon>
        <taxon>Pentapetalae</taxon>
        <taxon>rosids</taxon>
        <taxon>fabids</taxon>
        <taxon>Fabales</taxon>
        <taxon>Fabaceae</taxon>
        <taxon>Papilionoideae</taxon>
        <taxon>50 kb inversion clade</taxon>
        <taxon>NPAAA clade</taxon>
        <taxon>Hologalegina</taxon>
        <taxon>IRL clade</taxon>
        <taxon>Trifolieae</taxon>
        <taxon>Medicago</taxon>
    </lineage>
</organism>
<dbReference type="Gene3D" id="3.40.50.300">
    <property type="entry name" value="P-loop containing nucleotide triphosphate hydrolases"/>
    <property type="match status" value="1"/>
</dbReference>
<dbReference type="PANTHER" id="PTHR13779:SF7">
    <property type="entry name" value="ATPASE WRNIP1"/>
    <property type="match status" value="1"/>
</dbReference>
<evidence type="ECO:0000313" key="3">
    <source>
        <dbReference type="EMBL" id="AES75296.2"/>
    </source>
</evidence>
<dbReference type="GO" id="GO:0016887">
    <property type="term" value="F:ATP hydrolysis activity"/>
    <property type="evidence" value="ECO:0007669"/>
    <property type="project" value="InterPro"/>
</dbReference>
<reference evidence="3 5" key="1">
    <citation type="journal article" date="2011" name="Nature">
        <title>The Medicago genome provides insight into the evolution of rhizobial symbioses.</title>
        <authorList>
            <person name="Young N.D."/>
            <person name="Debelle F."/>
            <person name="Oldroyd G.E."/>
            <person name="Geurts R."/>
            <person name="Cannon S.B."/>
            <person name="Udvardi M.K."/>
            <person name="Benedito V.A."/>
            <person name="Mayer K.F."/>
            <person name="Gouzy J."/>
            <person name="Schoof H."/>
            <person name="Van de Peer Y."/>
            <person name="Proost S."/>
            <person name="Cook D.R."/>
            <person name="Meyers B.C."/>
            <person name="Spannagl M."/>
            <person name="Cheung F."/>
            <person name="De Mita S."/>
            <person name="Krishnakumar V."/>
            <person name="Gundlach H."/>
            <person name="Zhou S."/>
            <person name="Mudge J."/>
            <person name="Bharti A.K."/>
            <person name="Murray J.D."/>
            <person name="Naoumkina M.A."/>
            <person name="Rosen B."/>
            <person name="Silverstein K.A."/>
            <person name="Tang H."/>
            <person name="Rombauts S."/>
            <person name="Zhao P.X."/>
            <person name="Zhou P."/>
            <person name="Barbe V."/>
            <person name="Bardou P."/>
            <person name="Bechner M."/>
            <person name="Bellec A."/>
            <person name="Berger A."/>
            <person name="Berges H."/>
            <person name="Bidwell S."/>
            <person name="Bisseling T."/>
            <person name="Choisne N."/>
            <person name="Couloux A."/>
            <person name="Denny R."/>
            <person name="Deshpande S."/>
            <person name="Dai X."/>
            <person name="Doyle J.J."/>
            <person name="Dudez A.M."/>
            <person name="Farmer A.D."/>
            <person name="Fouteau S."/>
            <person name="Franken C."/>
            <person name="Gibelin C."/>
            <person name="Gish J."/>
            <person name="Goldstein S."/>
            <person name="Gonzalez A.J."/>
            <person name="Green P.J."/>
            <person name="Hallab A."/>
            <person name="Hartog M."/>
            <person name="Hua A."/>
            <person name="Humphray S.J."/>
            <person name="Jeong D.H."/>
            <person name="Jing Y."/>
            <person name="Jocker A."/>
            <person name="Kenton S.M."/>
            <person name="Kim D.J."/>
            <person name="Klee K."/>
            <person name="Lai H."/>
            <person name="Lang C."/>
            <person name="Lin S."/>
            <person name="Macmil S.L."/>
            <person name="Magdelenat G."/>
            <person name="Matthews L."/>
            <person name="McCorrison J."/>
            <person name="Monaghan E.L."/>
            <person name="Mun J.H."/>
            <person name="Najar F.Z."/>
            <person name="Nicholson C."/>
            <person name="Noirot C."/>
            <person name="O'Bleness M."/>
            <person name="Paule C.R."/>
            <person name="Poulain J."/>
            <person name="Prion F."/>
            <person name="Qin B."/>
            <person name="Qu C."/>
            <person name="Retzel E.F."/>
            <person name="Riddle C."/>
            <person name="Sallet E."/>
            <person name="Samain S."/>
            <person name="Samson N."/>
            <person name="Sanders I."/>
            <person name="Saurat O."/>
            <person name="Scarpelli C."/>
            <person name="Schiex T."/>
            <person name="Segurens B."/>
            <person name="Severin A.J."/>
            <person name="Sherrier D.J."/>
            <person name="Shi R."/>
            <person name="Sims S."/>
            <person name="Singer S.R."/>
            <person name="Sinharoy S."/>
            <person name="Sterck L."/>
            <person name="Viollet A."/>
            <person name="Wang B.B."/>
            <person name="Wang K."/>
            <person name="Wang M."/>
            <person name="Wang X."/>
            <person name="Warfsmann J."/>
            <person name="Weissenbach J."/>
            <person name="White D.D."/>
            <person name="White J.D."/>
            <person name="Wiley G.B."/>
            <person name="Wincker P."/>
            <person name="Xing Y."/>
            <person name="Yang L."/>
            <person name="Yao Z."/>
            <person name="Ying F."/>
            <person name="Zhai J."/>
            <person name="Zhou L."/>
            <person name="Zuber A."/>
            <person name="Denarie J."/>
            <person name="Dixon R.A."/>
            <person name="May G.D."/>
            <person name="Schwartz D.C."/>
            <person name="Rogers J."/>
            <person name="Quetier F."/>
            <person name="Town C.D."/>
            <person name="Roe B.A."/>
        </authorList>
    </citation>
    <scope>NUCLEOTIDE SEQUENCE [LARGE SCALE GENOMIC DNA]</scope>
    <source>
        <strain evidence="3">A17</strain>
        <strain evidence="4 5">cv. Jemalong A17</strain>
    </source>
</reference>
<dbReference type="EMBL" id="CM001222">
    <property type="protein sequence ID" value="AES75296.2"/>
    <property type="molecule type" value="Genomic_DNA"/>
</dbReference>
<dbReference type="HOGENOM" id="CLU_017985_5_0_1"/>
<dbReference type="GO" id="GO:0005524">
    <property type="term" value="F:ATP binding"/>
    <property type="evidence" value="ECO:0007669"/>
    <property type="project" value="InterPro"/>
</dbReference>
<accession>A0A0C3VV98</accession>
<dbReference type="InterPro" id="IPR003959">
    <property type="entry name" value="ATPase_AAA_core"/>
</dbReference>
<feature type="compositionally biased region" description="Low complexity" evidence="1">
    <location>
        <begin position="19"/>
        <end position="30"/>
    </location>
</feature>
<dbReference type="InterPro" id="IPR027417">
    <property type="entry name" value="P-loop_NTPase"/>
</dbReference>
<gene>
    <name evidence="3" type="ordered locus">MTR_6g036640</name>
</gene>
<name>G7KHS4_MEDTR</name>
<proteinExistence type="predicted"/>
<protein>
    <submittedName>
        <fullName evidence="3">Holliday junction DNA helicase RuvB, amino-terminal protein</fullName>
    </submittedName>
</protein>
<feature type="region of interest" description="Disordered" evidence="1">
    <location>
        <begin position="1"/>
        <end position="32"/>
    </location>
</feature>
<dbReference type="PANTHER" id="PTHR13779">
    <property type="entry name" value="WERNER HELICASE-INTERACTING PROTEIN 1 FAMILY MEMBER"/>
    <property type="match status" value="1"/>
</dbReference>
<reference evidence="4" key="3">
    <citation type="submission" date="2015-04" db="UniProtKB">
        <authorList>
            <consortium name="EnsemblPlants"/>
        </authorList>
    </citation>
    <scope>IDENTIFICATION</scope>
    <source>
        <strain evidence="4">cv. Jemalong A17</strain>
    </source>
</reference>
<feature type="domain" description="ATPase AAA-type core" evidence="2">
    <location>
        <begin position="76"/>
        <end position="146"/>
    </location>
</feature>
<reference evidence="3 5" key="2">
    <citation type="journal article" date="2014" name="BMC Genomics">
        <title>An improved genome release (version Mt4.0) for the model legume Medicago truncatula.</title>
        <authorList>
            <person name="Tang H."/>
            <person name="Krishnakumar V."/>
            <person name="Bidwell S."/>
            <person name="Rosen B."/>
            <person name="Chan A."/>
            <person name="Zhou S."/>
            <person name="Gentzbittel L."/>
            <person name="Childs K.L."/>
            <person name="Yandell M."/>
            <person name="Gundlach H."/>
            <person name="Mayer K.F."/>
            <person name="Schwartz D.C."/>
            <person name="Town C.D."/>
        </authorList>
    </citation>
    <scope>GENOME REANNOTATION</scope>
    <source>
        <strain evidence="4 5">cv. Jemalong A17</strain>
    </source>
</reference>
<dbReference type="eggNOG" id="KOG2028">
    <property type="taxonomic scope" value="Eukaryota"/>
</dbReference>
<dbReference type="Proteomes" id="UP000002051">
    <property type="component" value="Chromosome 6"/>
</dbReference>
<evidence type="ECO:0000313" key="5">
    <source>
        <dbReference type="Proteomes" id="UP000002051"/>
    </source>
</evidence>
<accession>G7KHS4</accession>
<dbReference type="PaxDb" id="3880-AES75296"/>
<keyword evidence="3" id="KW-0547">Nucleotide-binding</keyword>
<evidence type="ECO:0000256" key="1">
    <source>
        <dbReference type="SAM" id="MobiDB-lite"/>
    </source>
</evidence>
<evidence type="ECO:0000313" key="4">
    <source>
        <dbReference type="EnsemblPlants" id="AES75296"/>
    </source>
</evidence>
<dbReference type="STRING" id="3880.G7KHS4"/>
<dbReference type="AlphaFoldDB" id="G7KHS4"/>
<dbReference type="Pfam" id="PF00004">
    <property type="entry name" value="AAA"/>
    <property type="match status" value="1"/>
</dbReference>
<evidence type="ECO:0000259" key="2">
    <source>
        <dbReference type="Pfam" id="PF00004"/>
    </source>
</evidence>
<dbReference type="GO" id="GO:0004386">
    <property type="term" value="F:helicase activity"/>
    <property type="evidence" value="ECO:0007669"/>
    <property type="project" value="UniProtKB-KW"/>
</dbReference>
<keyword evidence="3" id="KW-0347">Helicase</keyword>
<dbReference type="EnsemblPlants" id="AES75296">
    <property type="protein sequence ID" value="AES75296"/>
    <property type="gene ID" value="MTR_6g036640"/>
</dbReference>